<accession>A0ABN4QT74</accession>
<geneLocation type="plasmid" evidence="1 2">
    <name>pRphaN771a</name>
</geneLocation>
<keyword evidence="2" id="KW-1185">Reference proteome</keyword>
<reference evidence="1 2" key="1">
    <citation type="submission" date="2015-11" db="EMBL/GenBank/DDBJ databases">
        <title>The limits of bacterial species coexistence and the symbiotic plasmid transference in sympatric Rhizobium populations.</title>
        <authorList>
            <person name="Perez-Carrascal O.M."/>
            <person name="VanInsberghe D."/>
            <person name="Juarez S."/>
            <person name="Polz M.F."/>
            <person name="Vinuesa P."/>
            <person name="Gonzalez V."/>
        </authorList>
    </citation>
    <scope>NUCLEOTIDE SEQUENCE [LARGE SCALE GENOMIC DNA]</scope>
    <source>
        <strain evidence="1 2">N771</strain>
        <plasmid evidence="1 2">pRphaN771a</plasmid>
    </source>
</reference>
<dbReference type="EMBL" id="CP013569">
    <property type="protein sequence ID" value="ANL87131.1"/>
    <property type="molecule type" value="Genomic_DNA"/>
</dbReference>
<gene>
    <name evidence="1" type="ORF">AMC81_PA00110</name>
</gene>
<dbReference type="Proteomes" id="UP000078551">
    <property type="component" value="Plasmid pRphaN771a"/>
</dbReference>
<evidence type="ECO:0000313" key="1">
    <source>
        <dbReference type="EMBL" id="ANL87131.1"/>
    </source>
</evidence>
<sequence>MTTLSTTGRRHDRMQKSAAYLATKNITPEDQALLDGYMASMGGWREYRALAVLVDAYRRGDLKQMINALDEVDTLTKGEKKVVRTAARDCSRGFLPITEDRMERIEAMIERHGVQIELGTLKIGEPS</sequence>
<organism evidence="1 2">
    <name type="scientific">Rhizobium phaseoli</name>
    <dbReference type="NCBI Taxonomy" id="396"/>
    <lineage>
        <taxon>Bacteria</taxon>
        <taxon>Pseudomonadati</taxon>
        <taxon>Pseudomonadota</taxon>
        <taxon>Alphaproteobacteria</taxon>
        <taxon>Hyphomicrobiales</taxon>
        <taxon>Rhizobiaceae</taxon>
        <taxon>Rhizobium/Agrobacterium group</taxon>
        <taxon>Rhizobium</taxon>
    </lineage>
</organism>
<name>A0ABN4QT74_9HYPH</name>
<protein>
    <submittedName>
        <fullName evidence="1">Uncharacterized protein</fullName>
    </submittedName>
</protein>
<proteinExistence type="predicted"/>
<evidence type="ECO:0000313" key="2">
    <source>
        <dbReference type="Proteomes" id="UP000078551"/>
    </source>
</evidence>
<dbReference type="RefSeq" id="WP_064832744.1">
    <property type="nucleotide sequence ID" value="NZ_CP013569.1"/>
</dbReference>
<keyword evidence="1" id="KW-0614">Plasmid</keyword>